<keyword evidence="2" id="KW-1133">Transmembrane helix</keyword>
<feature type="compositionally biased region" description="Basic and acidic residues" evidence="1">
    <location>
        <begin position="98"/>
        <end position="107"/>
    </location>
</feature>
<feature type="compositionally biased region" description="Polar residues" evidence="1">
    <location>
        <begin position="266"/>
        <end position="275"/>
    </location>
</feature>
<dbReference type="AlphaFoldDB" id="A0A1Q2LFU0"/>
<name>A0A1Q2LFU0_9HELI</name>
<dbReference type="InterPro" id="IPR007730">
    <property type="entry name" value="SPOR-like_dom"/>
</dbReference>
<evidence type="ECO:0000256" key="2">
    <source>
        <dbReference type="SAM" id="Phobius"/>
    </source>
</evidence>
<gene>
    <name evidence="4" type="ORF">XJ32_03210</name>
</gene>
<dbReference type="KEGG" id="hbl:XJ32_03210"/>
<proteinExistence type="predicted"/>
<evidence type="ECO:0000256" key="1">
    <source>
        <dbReference type="SAM" id="MobiDB-lite"/>
    </source>
</evidence>
<keyword evidence="2" id="KW-0472">Membrane</keyword>
<dbReference type="Proteomes" id="UP000188298">
    <property type="component" value="Chromosome"/>
</dbReference>
<feature type="region of interest" description="Disordered" evidence="1">
    <location>
        <begin position="80"/>
        <end position="275"/>
    </location>
</feature>
<evidence type="ECO:0000259" key="3">
    <source>
        <dbReference type="Pfam" id="PF05036"/>
    </source>
</evidence>
<reference evidence="4 5" key="1">
    <citation type="submission" date="2017-02" db="EMBL/GenBank/DDBJ databases">
        <title>Whole genome sequencing of Helicobacter bilis strain AAQJH.</title>
        <authorList>
            <person name="Conlan S."/>
            <person name="Thomas P.J."/>
            <person name="Mullikin J."/>
            <person name="Palmore T.N."/>
            <person name="Frank K.M."/>
            <person name="Segre J.A."/>
        </authorList>
    </citation>
    <scope>NUCLEOTIDE SEQUENCE [LARGE SCALE GENOMIC DNA]</scope>
    <source>
        <strain evidence="4 5">AAQJH</strain>
    </source>
</reference>
<sequence>MKDDNKAVNDIFQNDNGSKNKTKTILLLTIVAIILISVFLIIARVMTRDNPLQDMQNQAMQNQNKDGLALNESKDRTLPYAHNLDSQTPSQNPLGLDTNRDSLKPQESEAQANNPMSNVPPLGVPTNVDSMPTTSTKPSKDDDLENDARFQAALRDLEKQHNDKKNIDKTTESKKEESKKEEPKKVITPIPPKDTTIAIAPDPTKSSQKPQADSKKQTDSKKEEPKKEEAKKPEPKKQEPAKTESAKPKDSEKETKKPNDNIIPKPQNNVVSANQGKAPEQGYYLQVGVFTQTPAQSFLNKIAKYNYRVLKTEEDGVTKSKYLIGPYISKNKAKEAEQKVREEVESKANVIFYQRQAK</sequence>
<accession>A0A1Q2LFU0</accession>
<protein>
    <recommendedName>
        <fullName evidence="3">SPOR domain-containing protein</fullName>
    </recommendedName>
</protein>
<feature type="compositionally biased region" description="Polar residues" evidence="1">
    <location>
        <begin position="127"/>
        <end position="137"/>
    </location>
</feature>
<evidence type="ECO:0000313" key="5">
    <source>
        <dbReference type="Proteomes" id="UP000188298"/>
    </source>
</evidence>
<dbReference type="RefSeq" id="WP_077388340.1">
    <property type="nucleotide sequence ID" value="NZ_CP019645.1"/>
</dbReference>
<dbReference type="SUPFAM" id="SSF110997">
    <property type="entry name" value="Sporulation related repeat"/>
    <property type="match status" value="1"/>
</dbReference>
<feature type="compositionally biased region" description="Polar residues" evidence="1">
    <location>
        <begin position="108"/>
        <end position="117"/>
    </location>
</feature>
<feature type="compositionally biased region" description="Basic and acidic residues" evidence="1">
    <location>
        <begin position="155"/>
        <end position="185"/>
    </location>
</feature>
<dbReference type="EMBL" id="CP019645">
    <property type="protein sequence ID" value="AQQ59273.1"/>
    <property type="molecule type" value="Genomic_DNA"/>
</dbReference>
<feature type="compositionally biased region" description="Basic and acidic residues" evidence="1">
    <location>
        <begin position="212"/>
        <end position="259"/>
    </location>
</feature>
<feature type="domain" description="SPOR" evidence="3">
    <location>
        <begin position="280"/>
        <end position="343"/>
    </location>
</feature>
<keyword evidence="2" id="KW-0812">Transmembrane</keyword>
<evidence type="ECO:0000313" key="4">
    <source>
        <dbReference type="EMBL" id="AQQ59273.1"/>
    </source>
</evidence>
<dbReference type="Pfam" id="PF05036">
    <property type="entry name" value="SPOR"/>
    <property type="match status" value="1"/>
</dbReference>
<feature type="compositionally biased region" description="Polar residues" evidence="1">
    <location>
        <begin position="84"/>
        <end position="93"/>
    </location>
</feature>
<dbReference type="GO" id="GO:0042834">
    <property type="term" value="F:peptidoglycan binding"/>
    <property type="evidence" value="ECO:0007669"/>
    <property type="project" value="InterPro"/>
</dbReference>
<dbReference type="InterPro" id="IPR036680">
    <property type="entry name" value="SPOR-like_sf"/>
</dbReference>
<organism evidence="4 5">
    <name type="scientific">Helicobacter bilis</name>
    <dbReference type="NCBI Taxonomy" id="37372"/>
    <lineage>
        <taxon>Bacteria</taxon>
        <taxon>Pseudomonadati</taxon>
        <taxon>Campylobacterota</taxon>
        <taxon>Epsilonproteobacteria</taxon>
        <taxon>Campylobacterales</taxon>
        <taxon>Helicobacteraceae</taxon>
        <taxon>Helicobacter</taxon>
    </lineage>
</organism>
<feature type="transmembrane region" description="Helical" evidence="2">
    <location>
        <begin position="25"/>
        <end position="46"/>
    </location>
</feature>